<dbReference type="Gene3D" id="1.20.120.530">
    <property type="entry name" value="GntR ligand-binding domain-like"/>
    <property type="match status" value="1"/>
</dbReference>
<evidence type="ECO:0000256" key="2">
    <source>
        <dbReference type="ARBA" id="ARBA00023125"/>
    </source>
</evidence>
<dbReference type="CDD" id="cd07377">
    <property type="entry name" value="WHTH_GntR"/>
    <property type="match status" value="1"/>
</dbReference>
<gene>
    <name evidence="6" type="ORF">J3R73_002750</name>
</gene>
<dbReference type="PROSITE" id="PS50949">
    <property type="entry name" value="HTH_GNTR"/>
    <property type="match status" value="1"/>
</dbReference>
<name>A0ABU0FFR9_9HYPH</name>
<dbReference type="SMART" id="SM00895">
    <property type="entry name" value="FCD"/>
    <property type="match status" value="1"/>
</dbReference>
<dbReference type="SUPFAM" id="SSF48008">
    <property type="entry name" value="GntR ligand-binding domain-like"/>
    <property type="match status" value="1"/>
</dbReference>
<keyword evidence="3" id="KW-0804">Transcription</keyword>
<evidence type="ECO:0000256" key="1">
    <source>
        <dbReference type="ARBA" id="ARBA00023015"/>
    </source>
</evidence>
<reference evidence="6 7" key="1">
    <citation type="submission" date="2023-07" db="EMBL/GenBank/DDBJ databases">
        <title>Genomic Encyclopedia of Type Strains, Phase IV (KMG-IV): sequencing the most valuable type-strain genomes for metagenomic binning, comparative biology and taxonomic classification.</title>
        <authorList>
            <person name="Goeker M."/>
        </authorList>
    </citation>
    <scope>NUCLEOTIDE SEQUENCE [LARGE SCALE GENOMIC DNA]</scope>
    <source>
        <strain evidence="6 7">DSM 5896</strain>
    </source>
</reference>
<dbReference type="InterPro" id="IPR011711">
    <property type="entry name" value="GntR_C"/>
</dbReference>
<evidence type="ECO:0000259" key="5">
    <source>
        <dbReference type="PROSITE" id="PS50949"/>
    </source>
</evidence>
<keyword evidence="7" id="KW-1185">Reference proteome</keyword>
<dbReference type="EMBL" id="JAUSVK010000001">
    <property type="protein sequence ID" value="MDQ0392958.1"/>
    <property type="molecule type" value="Genomic_DNA"/>
</dbReference>
<evidence type="ECO:0000256" key="4">
    <source>
        <dbReference type="SAM" id="MobiDB-lite"/>
    </source>
</evidence>
<proteinExistence type="predicted"/>
<dbReference type="InterPro" id="IPR036390">
    <property type="entry name" value="WH_DNA-bd_sf"/>
</dbReference>
<protein>
    <submittedName>
        <fullName evidence="6">DNA-binding GntR family transcriptional regulator</fullName>
    </submittedName>
</protein>
<sequence>MTRRVPRPSEEPLARARAPRKTARVEAPVEEAPLETTSLADEIAFRLQAAIVARTLRPGERLRQEELCRRFNVSRTPVREALRKLQALQLVTMVPNRGTIVRVPTRHEIVEVYDLRAELEGYAARCACARASTETDRALAAAMGTLRRRRGSRKDAPPASDPGLSIDVSVAVRGFHHIIQDCAGNERLVRMIRDLETSFPGNYCCHEIDLSGEAKVVQVDEHDAIRAAIRARDGAAAQQLMRDHILHSKQLLLAHMDEHGVWFAEDGEA</sequence>
<dbReference type="PANTHER" id="PTHR43537:SF24">
    <property type="entry name" value="GLUCONATE OPERON TRANSCRIPTIONAL REPRESSOR"/>
    <property type="match status" value="1"/>
</dbReference>
<dbReference type="InterPro" id="IPR000524">
    <property type="entry name" value="Tscrpt_reg_HTH_GntR"/>
</dbReference>
<evidence type="ECO:0000313" key="7">
    <source>
        <dbReference type="Proteomes" id="UP001237448"/>
    </source>
</evidence>
<keyword evidence="1" id="KW-0805">Transcription regulation</keyword>
<dbReference type="RefSeq" id="WP_307427648.1">
    <property type="nucleotide sequence ID" value="NZ_JAUSVK010000001.1"/>
</dbReference>
<dbReference type="GO" id="GO:0003677">
    <property type="term" value="F:DNA binding"/>
    <property type="evidence" value="ECO:0007669"/>
    <property type="project" value="UniProtKB-KW"/>
</dbReference>
<feature type="domain" description="HTH gntR-type" evidence="5">
    <location>
        <begin position="37"/>
        <end position="104"/>
    </location>
</feature>
<organism evidence="6 7">
    <name type="scientific">Labrys monachus</name>
    <dbReference type="NCBI Taxonomy" id="217067"/>
    <lineage>
        <taxon>Bacteria</taxon>
        <taxon>Pseudomonadati</taxon>
        <taxon>Pseudomonadota</taxon>
        <taxon>Alphaproteobacteria</taxon>
        <taxon>Hyphomicrobiales</taxon>
        <taxon>Xanthobacteraceae</taxon>
        <taxon>Labrys</taxon>
    </lineage>
</organism>
<keyword evidence="2 6" id="KW-0238">DNA-binding</keyword>
<dbReference type="SMART" id="SM00345">
    <property type="entry name" value="HTH_GNTR"/>
    <property type="match status" value="1"/>
</dbReference>
<evidence type="ECO:0000313" key="6">
    <source>
        <dbReference type="EMBL" id="MDQ0392958.1"/>
    </source>
</evidence>
<feature type="region of interest" description="Disordered" evidence="4">
    <location>
        <begin position="1"/>
        <end position="29"/>
    </location>
</feature>
<dbReference type="Pfam" id="PF07729">
    <property type="entry name" value="FCD"/>
    <property type="match status" value="1"/>
</dbReference>
<accession>A0ABU0FFR9</accession>
<comment type="caution">
    <text evidence="6">The sequence shown here is derived from an EMBL/GenBank/DDBJ whole genome shotgun (WGS) entry which is preliminary data.</text>
</comment>
<dbReference type="PANTHER" id="PTHR43537">
    <property type="entry name" value="TRANSCRIPTIONAL REGULATOR, GNTR FAMILY"/>
    <property type="match status" value="1"/>
</dbReference>
<dbReference type="Pfam" id="PF00392">
    <property type="entry name" value="GntR"/>
    <property type="match status" value="1"/>
</dbReference>
<dbReference type="InterPro" id="IPR036388">
    <property type="entry name" value="WH-like_DNA-bd_sf"/>
</dbReference>
<dbReference type="Gene3D" id="1.10.10.10">
    <property type="entry name" value="Winged helix-like DNA-binding domain superfamily/Winged helix DNA-binding domain"/>
    <property type="match status" value="1"/>
</dbReference>
<evidence type="ECO:0000256" key="3">
    <source>
        <dbReference type="ARBA" id="ARBA00023163"/>
    </source>
</evidence>
<dbReference type="Proteomes" id="UP001237448">
    <property type="component" value="Unassembled WGS sequence"/>
</dbReference>
<dbReference type="SUPFAM" id="SSF46785">
    <property type="entry name" value="Winged helix' DNA-binding domain"/>
    <property type="match status" value="1"/>
</dbReference>
<dbReference type="InterPro" id="IPR008920">
    <property type="entry name" value="TF_FadR/GntR_C"/>
</dbReference>